<dbReference type="InterPro" id="IPR036291">
    <property type="entry name" value="NAD(P)-bd_dom_sf"/>
</dbReference>
<dbReference type="PANTHER" id="PTHR43818:SF11">
    <property type="entry name" value="BCDNA.GH03377"/>
    <property type="match status" value="1"/>
</dbReference>
<dbReference type="GO" id="GO:0016491">
    <property type="term" value="F:oxidoreductase activity"/>
    <property type="evidence" value="ECO:0007669"/>
    <property type="project" value="UniProtKB-KW"/>
</dbReference>
<dbReference type="InterPro" id="IPR000683">
    <property type="entry name" value="Gfo/Idh/MocA-like_OxRdtase_N"/>
</dbReference>
<evidence type="ECO:0000256" key="1">
    <source>
        <dbReference type="ARBA" id="ARBA00023002"/>
    </source>
</evidence>
<reference evidence="3 4" key="1">
    <citation type="submission" date="2018-06" db="EMBL/GenBank/DDBJ databases">
        <title>Genomic Encyclopedia of Archaeal and Bacterial Type Strains, Phase II (KMG-II): from individual species to whole genera.</title>
        <authorList>
            <person name="Goeker M."/>
        </authorList>
    </citation>
    <scope>NUCLEOTIDE SEQUENCE [LARGE SCALE GENOMIC DNA]</scope>
    <source>
        <strain evidence="3 4">DSM 23857</strain>
    </source>
</reference>
<dbReference type="EMBL" id="QLLL01000015">
    <property type="protein sequence ID" value="RAI97535.1"/>
    <property type="molecule type" value="Genomic_DNA"/>
</dbReference>
<evidence type="ECO:0000259" key="2">
    <source>
        <dbReference type="Pfam" id="PF01408"/>
    </source>
</evidence>
<protein>
    <submittedName>
        <fullName evidence="3">Putative dehydrogenase</fullName>
    </submittedName>
</protein>
<dbReference type="InterPro" id="IPR050463">
    <property type="entry name" value="Gfo/Idh/MocA_oxidrdct_glycsds"/>
</dbReference>
<dbReference type="RefSeq" id="WP_111600419.1">
    <property type="nucleotide sequence ID" value="NZ_QLLL01000015.1"/>
</dbReference>
<dbReference type="OrthoDB" id="9771072at2"/>
<gene>
    <name evidence="3" type="ORF">LX64_05039</name>
</gene>
<evidence type="ECO:0000313" key="4">
    <source>
        <dbReference type="Proteomes" id="UP000249547"/>
    </source>
</evidence>
<sequence length="385" mass="41923">MHNNRRSFLKRAFTVGAGMALLPTSILQASSSNQKLRVGVIGLGTCGLMHLQHALEHPNLHVAAICDENAQQIKVAQQMCGTKNPAVFTGSPKAYQALIAAQNIDLVLIATPYQSHYMMAREALLSGKHVACELVMGETVEEHIDIVRIAKQQNLQYSTLDDVLYRPDVMAVKQAYTAGLLGGIKFSKAGYRGALTQSLHGNYPVHALAATSSMHASPITTLSIEEQNAAVAINKFSKQLVPRTYITRRDVTMLVLTHEDQTTSCLQASHDTETPFSIGLQIKGEKGTYTDILNYLQLSTDTTWGNAAAYFADNAHPAWQSARSEQENHAAYLALDGFVQALLRKENAPHDVVASATCSVVLPLAEKARRLGVTKIAFPQFNTVV</sequence>
<keyword evidence="1" id="KW-0560">Oxidoreductase</keyword>
<keyword evidence="4" id="KW-1185">Reference proteome</keyword>
<accession>A0A327PZ66</accession>
<evidence type="ECO:0000313" key="3">
    <source>
        <dbReference type="EMBL" id="RAI97535.1"/>
    </source>
</evidence>
<dbReference type="PROSITE" id="PS51318">
    <property type="entry name" value="TAT"/>
    <property type="match status" value="1"/>
</dbReference>
<feature type="domain" description="Gfo/Idh/MocA-like oxidoreductase N-terminal" evidence="2">
    <location>
        <begin position="36"/>
        <end position="158"/>
    </location>
</feature>
<name>A0A327PZ66_9BACT</name>
<dbReference type="Gene3D" id="3.40.50.720">
    <property type="entry name" value="NAD(P)-binding Rossmann-like Domain"/>
    <property type="match status" value="1"/>
</dbReference>
<proteinExistence type="predicted"/>
<dbReference type="Pfam" id="PF01408">
    <property type="entry name" value="GFO_IDH_MocA"/>
    <property type="match status" value="1"/>
</dbReference>
<dbReference type="SUPFAM" id="SSF51735">
    <property type="entry name" value="NAD(P)-binding Rossmann-fold domains"/>
    <property type="match status" value="1"/>
</dbReference>
<dbReference type="AlphaFoldDB" id="A0A327PZ66"/>
<organism evidence="3 4">
    <name type="scientific">Chitinophaga skermanii</name>
    <dbReference type="NCBI Taxonomy" id="331697"/>
    <lineage>
        <taxon>Bacteria</taxon>
        <taxon>Pseudomonadati</taxon>
        <taxon>Bacteroidota</taxon>
        <taxon>Chitinophagia</taxon>
        <taxon>Chitinophagales</taxon>
        <taxon>Chitinophagaceae</taxon>
        <taxon>Chitinophaga</taxon>
    </lineage>
</organism>
<dbReference type="InterPro" id="IPR006311">
    <property type="entry name" value="TAT_signal"/>
</dbReference>
<comment type="caution">
    <text evidence="3">The sequence shown here is derived from an EMBL/GenBank/DDBJ whole genome shotgun (WGS) entry which is preliminary data.</text>
</comment>
<dbReference type="Proteomes" id="UP000249547">
    <property type="component" value="Unassembled WGS sequence"/>
</dbReference>
<dbReference type="Gene3D" id="3.30.360.10">
    <property type="entry name" value="Dihydrodipicolinate Reductase, domain 2"/>
    <property type="match status" value="1"/>
</dbReference>
<dbReference type="PANTHER" id="PTHR43818">
    <property type="entry name" value="BCDNA.GH03377"/>
    <property type="match status" value="1"/>
</dbReference>
<dbReference type="GO" id="GO:0000166">
    <property type="term" value="F:nucleotide binding"/>
    <property type="evidence" value="ECO:0007669"/>
    <property type="project" value="InterPro"/>
</dbReference>